<dbReference type="Gene3D" id="3.50.50.60">
    <property type="entry name" value="FAD/NAD(P)-binding domain"/>
    <property type="match status" value="2"/>
</dbReference>
<name>A0A2D2B481_9CAUL</name>
<dbReference type="SUPFAM" id="SSF51905">
    <property type="entry name" value="FAD/NAD(P)-binding domain"/>
    <property type="match status" value="1"/>
</dbReference>
<keyword evidence="1" id="KW-0560">Oxidoreductase</keyword>
<reference evidence="1 2" key="1">
    <citation type="submission" date="2017-10" db="EMBL/GenBank/DDBJ databases">
        <title>Genome sequence of Caulobacter mirabilis FWC38.</title>
        <authorList>
            <person name="Fiebig A."/>
            <person name="Crosson S."/>
        </authorList>
    </citation>
    <scope>NUCLEOTIDE SEQUENCE [LARGE SCALE GENOMIC DNA]</scope>
    <source>
        <strain evidence="1 2">FWC 38</strain>
    </source>
</reference>
<dbReference type="GO" id="GO:0004497">
    <property type="term" value="F:monooxygenase activity"/>
    <property type="evidence" value="ECO:0007669"/>
    <property type="project" value="UniProtKB-KW"/>
</dbReference>
<evidence type="ECO:0000313" key="2">
    <source>
        <dbReference type="Proteomes" id="UP000228945"/>
    </source>
</evidence>
<dbReference type="AlphaFoldDB" id="A0A2D2B481"/>
<dbReference type="Proteomes" id="UP000228945">
    <property type="component" value="Chromosome"/>
</dbReference>
<dbReference type="PANTHER" id="PTHR42877">
    <property type="entry name" value="L-ORNITHINE N(5)-MONOOXYGENASE-RELATED"/>
    <property type="match status" value="1"/>
</dbReference>
<dbReference type="KEGG" id="cmb:CSW64_15125"/>
<keyword evidence="2" id="KW-1185">Reference proteome</keyword>
<protein>
    <submittedName>
        <fullName evidence="1">4-hydroxyacetophenone monooxygenase</fullName>
    </submittedName>
</protein>
<gene>
    <name evidence="1" type="ORF">CSW64_15125</name>
</gene>
<proteinExistence type="predicted"/>
<evidence type="ECO:0000313" key="1">
    <source>
        <dbReference type="EMBL" id="ATQ45046.1"/>
    </source>
</evidence>
<dbReference type="PRINTS" id="PR00411">
    <property type="entry name" value="PNDRDTASEI"/>
</dbReference>
<dbReference type="EMBL" id="CP024201">
    <property type="protein sequence ID" value="ATQ45046.1"/>
    <property type="molecule type" value="Genomic_DNA"/>
</dbReference>
<dbReference type="PANTHER" id="PTHR42877:SF4">
    <property type="entry name" value="FAD_NAD(P)-BINDING DOMAIN-CONTAINING PROTEIN-RELATED"/>
    <property type="match status" value="1"/>
</dbReference>
<dbReference type="OrthoDB" id="312624at2"/>
<keyword evidence="1" id="KW-0503">Monooxygenase</keyword>
<sequence>MDAIVIGAGFAGLTAAIKLHEAGFSRFVVLEKGDRIGGTWRDNTYPGACCDVPSRLYSLSFALNPDWSRAFSPHHEIRDYMEKVARDFGVIDRFRFGAEVETAVWDEAASLWRVTLKGGETLAAPVLVSGLGQLNKPGYAGIPGRETFKGESWHSARWRHDVNLAGKAVACIGAGASAIQYIPEIAKTAAKVVVFQRTPNYIVPRNDRAFSDFEKSLFRSVPAVDRGMRWLIWKLMDLRFQAFKLGTKAADKFRQQALDYLHAVVQDPELRAKLTPDYEIGCKRVLVSDDFYQALVRPNVELVTEAVQAVTPNGVKTRDGVEHVCDVVIYGTGFVTTDFVSPVEVVGRGGKTLNEAWKDGAEAYLGMTVAGFPNLFMLYGPNTNLGHNSIIFMIEAQVGYMIEAMRAMKARGAKALAVRDDAFARFNAQLQKDLTETSWAGSCSSWYKTESGKITNNWSGDTLTYSRMTRRPALEDYELT</sequence>
<dbReference type="InterPro" id="IPR051209">
    <property type="entry name" value="FAD-bind_Monooxygenase_sf"/>
</dbReference>
<accession>A0A2D2B481</accession>
<organism evidence="1 2">
    <name type="scientific">Caulobacter mirabilis</name>
    <dbReference type="NCBI Taxonomy" id="69666"/>
    <lineage>
        <taxon>Bacteria</taxon>
        <taxon>Pseudomonadati</taxon>
        <taxon>Pseudomonadota</taxon>
        <taxon>Alphaproteobacteria</taxon>
        <taxon>Caulobacterales</taxon>
        <taxon>Caulobacteraceae</taxon>
        <taxon>Caulobacter</taxon>
    </lineage>
</organism>
<dbReference type="InterPro" id="IPR036188">
    <property type="entry name" value="FAD/NAD-bd_sf"/>
</dbReference>
<dbReference type="Pfam" id="PF13738">
    <property type="entry name" value="Pyr_redox_3"/>
    <property type="match status" value="1"/>
</dbReference>